<organism evidence="10 11">
    <name type="scientific">Wickerhamomyces anomalus (strain ATCC 58044 / CBS 1984 / NCYC 433 / NRRL Y-366-8)</name>
    <name type="common">Yeast</name>
    <name type="synonym">Hansenula anomala</name>
    <dbReference type="NCBI Taxonomy" id="683960"/>
    <lineage>
        <taxon>Eukaryota</taxon>
        <taxon>Fungi</taxon>
        <taxon>Dikarya</taxon>
        <taxon>Ascomycota</taxon>
        <taxon>Saccharomycotina</taxon>
        <taxon>Saccharomycetes</taxon>
        <taxon>Phaffomycetales</taxon>
        <taxon>Wickerhamomycetaceae</taxon>
        <taxon>Wickerhamomyces</taxon>
    </lineage>
</organism>
<evidence type="ECO:0000256" key="7">
    <source>
        <dbReference type="ARBA" id="ARBA00023242"/>
    </source>
</evidence>
<name>A0A1E3P9K8_WICAA</name>
<dbReference type="GO" id="GO:0006397">
    <property type="term" value="P:mRNA processing"/>
    <property type="evidence" value="ECO:0007669"/>
    <property type="project" value="UniProtKB-KW"/>
</dbReference>
<dbReference type="RefSeq" id="XP_019041303.1">
    <property type="nucleotide sequence ID" value="XM_019182948.1"/>
</dbReference>
<dbReference type="GeneID" id="30200194"/>
<feature type="region of interest" description="Disordered" evidence="8">
    <location>
        <begin position="1"/>
        <end position="103"/>
    </location>
</feature>
<dbReference type="STRING" id="683960.A0A1E3P9K8"/>
<dbReference type="EMBL" id="KV454208">
    <property type="protein sequence ID" value="ODQ62096.1"/>
    <property type="molecule type" value="Genomic_DNA"/>
</dbReference>
<keyword evidence="7" id="KW-0539">Nucleus</keyword>
<reference evidence="10 11" key="1">
    <citation type="journal article" date="2016" name="Proc. Natl. Acad. Sci. U.S.A.">
        <title>Comparative genomics of biotechnologically important yeasts.</title>
        <authorList>
            <person name="Riley R."/>
            <person name="Haridas S."/>
            <person name="Wolfe K.H."/>
            <person name="Lopes M.R."/>
            <person name="Hittinger C.T."/>
            <person name="Goeker M."/>
            <person name="Salamov A.A."/>
            <person name="Wisecaver J.H."/>
            <person name="Long T.M."/>
            <person name="Calvey C.H."/>
            <person name="Aerts A.L."/>
            <person name="Barry K.W."/>
            <person name="Choi C."/>
            <person name="Clum A."/>
            <person name="Coughlan A.Y."/>
            <person name="Deshpande S."/>
            <person name="Douglass A.P."/>
            <person name="Hanson S.J."/>
            <person name="Klenk H.-P."/>
            <person name="LaButti K.M."/>
            <person name="Lapidus A."/>
            <person name="Lindquist E.A."/>
            <person name="Lipzen A.M."/>
            <person name="Meier-Kolthoff J.P."/>
            <person name="Ohm R.A."/>
            <person name="Otillar R.P."/>
            <person name="Pangilinan J.L."/>
            <person name="Peng Y."/>
            <person name="Rokas A."/>
            <person name="Rosa C.A."/>
            <person name="Scheuner C."/>
            <person name="Sibirny A.A."/>
            <person name="Slot J.C."/>
            <person name="Stielow J.B."/>
            <person name="Sun H."/>
            <person name="Kurtzman C.P."/>
            <person name="Blackwell M."/>
            <person name="Grigoriev I.V."/>
            <person name="Jeffries T.W."/>
        </authorList>
    </citation>
    <scope>NUCLEOTIDE SEQUENCE [LARGE SCALE GENOMIC DNA]</scope>
    <source>
        <strain evidence="11">ATCC 58044 / CBS 1984 / NCYC 433 / NRRL Y-366-8</strain>
    </source>
</reference>
<evidence type="ECO:0000313" key="10">
    <source>
        <dbReference type="EMBL" id="ODQ62096.1"/>
    </source>
</evidence>
<dbReference type="OrthoDB" id="21368at2759"/>
<dbReference type="InterPro" id="IPR013957">
    <property type="entry name" value="SNRNP27"/>
</dbReference>
<feature type="domain" description="U4/U6.U5 small nuclear ribonucleoprotein 27kDa protein" evidence="9">
    <location>
        <begin position="98"/>
        <end position="151"/>
    </location>
</feature>
<evidence type="ECO:0000256" key="3">
    <source>
        <dbReference type="ARBA" id="ARBA00008218"/>
    </source>
</evidence>
<feature type="region of interest" description="Disordered" evidence="8">
    <location>
        <begin position="119"/>
        <end position="157"/>
    </location>
</feature>
<keyword evidence="6" id="KW-0508">mRNA splicing</keyword>
<keyword evidence="5" id="KW-0507">mRNA processing</keyword>
<evidence type="ECO:0000256" key="8">
    <source>
        <dbReference type="SAM" id="MobiDB-lite"/>
    </source>
</evidence>
<comment type="function">
    <text evidence="1">May play a role in mRNA splicing.</text>
</comment>
<dbReference type="AlphaFoldDB" id="A0A1E3P9K8"/>
<dbReference type="PANTHER" id="PTHR31077:SF1">
    <property type="entry name" value="U4_U6.U5 SMALL NUCLEAR RIBONUCLEOPROTEIN 27 KDA PROTEIN"/>
    <property type="match status" value="1"/>
</dbReference>
<evidence type="ECO:0000256" key="6">
    <source>
        <dbReference type="ARBA" id="ARBA00023187"/>
    </source>
</evidence>
<feature type="compositionally biased region" description="Basic and acidic residues" evidence="8">
    <location>
        <begin position="1"/>
        <end position="41"/>
    </location>
</feature>
<proteinExistence type="inferred from homology"/>
<evidence type="ECO:0000256" key="1">
    <source>
        <dbReference type="ARBA" id="ARBA00003632"/>
    </source>
</evidence>
<evidence type="ECO:0000256" key="2">
    <source>
        <dbReference type="ARBA" id="ARBA00004123"/>
    </source>
</evidence>
<dbReference type="Pfam" id="PF08648">
    <property type="entry name" value="SNRNP27"/>
    <property type="match status" value="1"/>
</dbReference>
<feature type="compositionally biased region" description="Basic and acidic residues" evidence="8">
    <location>
        <begin position="53"/>
        <end position="94"/>
    </location>
</feature>
<evidence type="ECO:0000259" key="9">
    <source>
        <dbReference type="Pfam" id="PF08648"/>
    </source>
</evidence>
<accession>A0A1E3P9K8</accession>
<comment type="similarity">
    <text evidence="3">Belongs to the SNUT3 family.</text>
</comment>
<dbReference type="GO" id="GO:0071011">
    <property type="term" value="C:precatalytic spliceosome"/>
    <property type="evidence" value="ECO:0007669"/>
    <property type="project" value="TreeGrafter"/>
</dbReference>
<evidence type="ECO:0000256" key="5">
    <source>
        <dbReference type="ARBA" id="ARBA00022664"/>
    </source>
</evidence>
<keyword evidence="11" id="KW-1185">Reference proteome</keyword>
<comment type="subunit">
    <text evidence="4">Part of a tri-snRNP complex.</text>
</comment>
<dbReference type="Proteomes" id="UP000094112">
    <property type="component" value="Unassembled WGS sequence"/>
</dbReference>
<protein>
    <recommendedName>
        <fullName evidence="9">U4/U6.U5 small nuclear ribonucleoprotein 27kDa protein domain-containing protein</fullName>
    </recommendedName>
</protein>
<sequence length="157" mass="18100">MRDSKVDDKAKIRSRRDSASPSGRKVDSSNYRDRSRDRSYDRSSIVSNGNQTRIEDQRNTRQTDEENKIDSKDLKNEEERGRTTDRKSDSKEASDDGQQDMMMQLMGFGSFDSTKGKHVAGVGSGGAKKNKRAHFRQYMNRDKGFNRNLSPERRKKK</sequence>
<dbReference type="PANTHER" id="PTHR31077">
    <property type="entry name" value="U4/U6.U5 SMALL NUCLEAR RIBONUCLEOPROTEIN 27 KDA PROTEIN"/>
    <property type="match status" value="1"/>
</dbReference>
<dbReference type="GO" id="GO:0008380">
    <property type="term" value="P:RNA splicing"/>
    <property type="evidence" value="ECO:0007669"/>
    <property type="project" value="UniProtKB-KW"/>
</dbReference>
<evidence type="ECO:0000256" key="4">
    <source>
        <dbReference type="ARBA" id="ARBA00011825"/>
    </source>
</evidence>
<comment type="subcellular location">
    <subcellularLocation>
        <location evidence="2">Nucleus</location>
    </subcellularLocation>
</comment>
<evidence type="ECO:0000313" key="11">
    <source>
        <dbReference type="Proteomes" id="UP000094112"/>
    </source>
</evidence>
<gene>
    <name evidence="10" type="ORF">WICANDRAFT_60163</name>
</gene>